<evidence type="ECO:0000313" key="8">
    <source>
        <dbReference type="Proteomes" id="UP000015500"/>
    </source>
</evidence>
<feature type="transmembrane region" description="Helical" evidence="6">
    <location>
        <begin position="144"/>
        <end position="163"/>
    </location>
</feature>
<feature type="transmembrane region" description="Helical" evidence="6">
    <location>
        <begin position="249"/>
        <end position="274"/>
    </location>
</feature>
<dbReference type="KEGG" id="gjf:M493_17340"/>
<evidence type="ECO:0000256" key="1">
    <source>
        <dbReference type="ARBA" id="ARBA00004651"/>
    </source>
</evidence>
<feature type="transmembrane region" description="Helical" evidence="6">
    <location>
        <begin position="44"/>
        <end position="63"/>
    </location>
</feature>
<keyword evidence="4 6" id="KW-1133">Transmembrane helix</keyword>
<reference evidence="7 8" key="1">
    <citation type="journal article" date="2014" name="Genome Announc.">
        <title>Complete Genome Sequence of the Thermophilic Polychlorinated Biphenyl Degrader Geobacillus sp. Strain JF8 (NBRC 109937).</title>
        <authorList>
            <person name="Shintani M."/>
            <person name="Ohtsubo Y."/>
            <person name="Fukuda K."/>
            <person name="Hosoyama A."/>
            <person name="Ohji S."/>
            <person name="Yamazoe A."/>
            <person name="Fujita N."/>
            <person name="Nagata Y."/>
            <person name="Tsuda M."/>
            <person name="Hatta T."/>
            <person name="Kimbara K."/>
        </authorList>
    </citation>
    <scope>NUCLEOTIDE SEQUENCE [LARGE SCALE GENOMIC DNA]</scope>
    <source>
        <strain evidence="7 8">JF8</strain>
    </source>
</reference>
<dbReference type="PANTHER" id="PTHR30250:SF11">
    <property type="entry name" value="O-ANTIGEN TRANSPORTER-RELATED"/>
    <property type="match status" value="1"/>
</dbReference>
<dbReference type="EMBL" id="CP006254">
    <property type="protein sequence ID" value="AGT33676.1"/>
    <property type="molecule type" value="Genomic_DNA"/>
</dbReference>
<proteinExistence type="predicted"/>
<feature type="transmembrane region" description="Helical" evidence="6">
    <location>
        <begin position="109"/>
        <end position="132"/>
    </location>
</feature>
<evidence type="ECO:0000256" key="5">
    <source>
        <dbReference type="ARBA" id="ARBA00023136"/>
    </source>
</evidence>
<dbReference type="STRING" id="1921421.M493_17340"/>
<dbReference type="Proteomes" id="UP000015500">
    <property type="component" value="Chromosome"/>
</dbReference>
<dbReference type="PANTHER" id="PTHR30250">
    <property type="entry name" value="PST FAMILY PREDICTED COLANIC ACID TRANSPORTER"/>
    <property type="match status" value="1"/>
</dbReference>
<keyword evidence="5 6" id="KW-0472">Membrane</keyword>
<evidence type="ECO:0008006" key="9">
    <source>
        <dbReference type="Google" id="ProtNLM"/>
    </source>
</evidence>
<dbReference type="InterPro" id="IPR050833">
    <property type="entry name" value="Poly_Biosynth_Transport"/>
</dbReference>
<dbReference type="HOGENOM" id="CLU_032713_2_0_9"/>
<dbReference type="RefSeq" id="WP_020961461.1">
    <property type="nucleotide sequence ID" value="NC_022080.4"/>
</dbReference>
<feature type="transmembrane region" description="Helical" evidence="6">
    <location>
        <begin position="359"/>
        <end position="380"/>
    </location>
</feature>
<feature type="transmembrane region" description="Helical" evidence="6">
    <location>
        <begin position="328"/>
        <end position="347"/>
    </location>
</feature>
<keyword evidence="3 6" id="KW-0812">Transmembrane</keyword>
<comment type="subcellular location">
    <subcellularLocation>
        <location evidence="1">Cell membrane</location>
        <topology evidence="1">Multi-pass membrane protein</topology>
    </subcellularLocation>
</comment>
<feature type="transmembrane region" description="Helical" evidence="6">
    <location>
        <begin position="169"/>
        <end position="188"/>
    </location>
</feature>
<organism evidence="7 8">
    <name type="scientific">Geobacillus genomosp. 3</name>
    <dbReference type="NCBI Taxonomy" id="1921421"/>
    <lineage>
        <taxon>Bacteria</taxon>
        <taxon>Bacillati</taxon>
        <taxon>Bacillota</taxon>
        <taxon>Bacilli</taxon>
        <taxon>Bacillales</taxon>
        <taxon>Anoxybacillaceae</taxon>
        <taxon>Geobacillus</taxon>
    </lineage>
</organism>
<evidence type="ECO:0000313" key="7">
    <source>
        <dbReference type="EMBL" id="AGT33676.1"/>
    </source>
</evidence>
<dbReference type="Pfam" id="PF01943">
    <property type="entry name" value="Polysacc_synt"/>
    <property type="match status" value="1"/>
</dbReference>
<protein>
    <recommendedName>
        <fullName evidence="9">Polysaccharide biosynthesis protein</fullName>
    </recommendedName>
</protein>
<name>S6A437_GEOG3</name>
<feature type="transmembrane region" description="Helical" evidence="6">
    <location>
        <begin position="83"/>
        <end position="103"/>
    </location>
</feature>
<keyword evidence="8" id="KW-1185">Reference proteome</keyword>
<evidence type="ECO:0000256" key="6">
    <source>
        <dbReference type="SAM" id="Phobius"/>
    </source>
</evidence>
<evidence type="ECO:0000256" key="3">
    <source>
        <dbReference type="ARBA" id="ARBA00022692"/>
    </source>
</evidence>
<keyword evidence="2" id="KW-1003">Cell membrane</keyword>
<feature type="transmembrane region" description="Helical" evidence="6">
    <location>
        <begin position="209"/>
        <end position="229"/>
    </location>
</feature>
<dbReference type="GO" id="GO:0005886">
    <property type="term" value="C:plasma membrane"/>
    <property type="evidence" value="ECO:0007669"/>
    <property type="project" value="UniProtKB-SubCell"/>
</dbReference>
<accession>S6A437</accession>
<dbReference type="PATRIC" id="fig|1345697.3.peg.3422"/>
<gene>
    <name evidence="7" type="ORF">M493_17340</name>
</gene>
<evidence type="ECO:0000256" key="4">
    <source>
        <dbReference type="ARBA" id="ARBA00022989"/>
    </source>
</evidence>
<feature type="transmembrane region" description="Helical" evidence="6">
    <location>
        <begin position="286"/>
        <end position="308"/>
    </location>
</feature>
<dbReference type="OrthoDB" id="3246647at2"/>
<evidence type="ECO:0000256" key="2">
    <source>
        <dbReference type="ARBA" id="ARBA00022475"/>
    </source>
</evidence>
<dbReference type="AlphaFoldDB" id="S6A437"/>
<feature type="transmembrane region" description="Helical" evidence="6">
    <location>
        <begin position="386"/>
        <end position="408"/>
    </location>
</feature>
<feature type="transmembrane region" description="Helical" evidence="6">
    <location>
        <begin position="14"/>
        <end position="32"/>
    </location>
</feature>
<sequence>MEPVTKRLSLKKNFFWNFIGNLIYAFAQWAILSLLAKLGNPQMVGQFSLGLAITAPIILFTNLQLNSIQVTDTQHKYKFGEYLGLRIVTNFIAILITILVILLGNYNPLTSLVIILVAFSKVIESWSDVVFGYLQQRERMDLTAISRILKAVLMLLIISILLYITHNVIWMVIGLCLSYMMVFFFYDLKVLKKFITPKLIFNYKNYVDIVKLALPLGIVLMLGSLYTNIPRIIIEKYLGEEQLGYFAAIAYLIVAGNTFIGAIGQAAAPRLAILFSEKNFIQFKKLLVKLVSIGFVTGILGVIITLLFGELILSILYKPSYAKYNELFTLLLISGTFSFSSTFLGIGLTATRSFKIQPYLGVIWIVVSFISAIILIPKFGLFGAGYSAIISSIVQFLSQLIALSVIYLDKLKYSKAKARS</sequence>
<dbReference type="InterPro" id="IPR002797">
    <property type="entry name" value="Polysacc_synth"/>
</dbReference>